<proteinExistence type="predicted"/>
<gene>
    <name evidence="1" type="ORF">IAD16_02045</name>
</gene>
<dbReference type="SUPFAM" id="SSF51261">
    <property type="entry name" value="Duplicated hybrid motif"/>
    <property type="match status" value="1"/>
</dbReference>
<dbReference type="AlphaFoldDB" id="A0A9D1I3K2"/>
<comment type="caution">
    <text evidence="1">The sequence shown here is derived from an EMBL/GenBank/DDBJ whole genome shotgun (WGS) entry which is preliminary data.</text>
</comment>
<dbReference type="EMBL" id="DVMO01000034">
    <property type="protein sequence ID" value="HIU27147.1"/>
    <property type="molecule type" value="Genomic_DNA"/>
</dbReference>
<reference evidence="1" key="2">
    <citation type="journal article" date="2021" name="PeerJ">
        <title>Extensive microbial diversity within the chicken gut microbiome revealed by metagenomics and culture.</title>
        <authorList>
            <person name="Gilroy R."/>
            <person name="Ravi A."/>
            <person name="Getino M."/>
            <person name="Pursley I."/>
            <person name="Horton D.L."/>
            <person name="Alikhan N.F."/>
            <person name="Baker D."/>
            <person name="Gharbi K."/>
            <person name="Hall N."/>
            <person name="Watson M."/>
            <person name="Adriaenssens E.M."/>
            <person name="Foster-Nyarko E."/>
            <person name="Jarju S."/>
            <person name="Secka A."/>
            <person name="Antonio M."/>
            <person name="Oren A."/>
            <person name="Chaudhuri R.R."/>
            <person name="La Ragione R."/>
            <person name="Hildebrand F."/>
            <person name="Pallen M.J."/>
        </authorList>
    </citation>
    <scope>NUCLEOTIDE SEQUENCE</scope>
    <source>
        <strain evidence="1">11300</strain>
    </source>
</reference>
<dbReference type="Proteomes" id="UP000824091">
    <property type="component" value="Unassembled WGS sequence"/>
</dbReference>
<reference evidence="1" key="1">
    <citation type="submission" date="2020-10" db="EMBL/GenBank/DDBJ databases">
        <authorList>
            <person name="Gilroy R."/>
        </authorList>
    </citation>
    <scope>NUCLEOTIDE SEQUENCE</scope>
    <source>
        <strain evidence="1">11300</strain>
    </source>
</reference>
<sequence length="141" mass="15238">MRFRDKLLIQTVICLGIFTLVRASSMFGARWIEDIRSAIGEMACANYTIEDIKEKGDQLASKIYEAPAAVVSVVTRSGDSGQFSAPIDEESDEEIQAVHAVSGGVVTYAGIDRDLGVCIRISHEDQVSVYGNLHTLTAVTG</sequence>
<organism evidence="1 2">
    <name type="scientific">Candidatus Fimisoma avicola</name>
    <dbReference type="NCBI Taxonomy" id="2840826"/>
    <lineage>
        <taxon>Bacteria</taxon>
        <taxon>Bacillati</taxon>
        <taxon>Bacillota</taxon>
        <taxon>Clostridia</taxon>
        <taxon>Eubacteriales</taxon>
        <taxon>Candidatus Fimisoma</taxon>
    </lineage>
</organism>
<accession>A0A9D1I3K2</accession>
<name>A0A9D1I3K2_9FIRM</name>
<feature type="non-terminal residue" evidence="1">
    <location>
        <position position="141"/>
    </location>
</feature>
<evidence type="ECO:0000313" key="2">
    <source>
        <dbReference type="Proteomes" id="UP000824091"/>
    </source>
</evidence>
<protein>
    <submittedName>
        <fullName evidence="1">Uncharacterized protein</fullName>
    </submittedName>
</protein>
<dbReference type="InterPro" id="IPR011055">
    <property type="entry name" value="Dup_hybrid_motif"/>
</dbReference>
<evidence type="ECO:0000313" key="1">
    <source>
        <dbReference type="EMBL" id="HIU27147.1"/>
    </source>
</evidence>